<dbReference type="SUPFAM" id="SSF51735">
    <property type="entry name" value="NAD(P)-binding Rossmann-fold domains"/>
    <property type="match status" value="1"/>
</dbReference>
<dbReference type="EMBL" id="VIGC01000001">
    <property type="protein sequence ID" value="TQE97928.1"/>
    <property type="molecule type" value="Genomic_DNA"/>
</dbReference>
<dbReference type="AlphaFoldDB" id="A0A540VMG3"/>
<proteinExistence type="inferred from homology"/>
<dbReference type="Pfam" id="PF02423">
    <property type="entry name" value="OCD_Mu_crystall"/>
    <property type="match status" value="1"/>
</dbReference>
<keyword evidence="3" id="KW-1185">Reference proteome</keyword>
<dbReference type="RefSeq" id="WP_141608141.1">
    <property type="nucleotide sequence ID" value="NZ_VIGC02000001.1"/>
</dbReference>
<sequence length="327" mass="34781">MLILSRSHVEALLSMEEAIAAVEEGFRQLALGQVTMPQRAATPVEPHQGLHLSMPAYVGGPVDALSVKLVTVYPENPARFGLPTIQGVILLHDAHTGQILALVDAEHLTAMRTGAASGVATRYLARQDARHVAIFGAGPQAAAQLEAMCAVRPIERAFVITRTGRRNAAFCTRMARRLGIEVLPCHDARAAVESADIICTATNSAIPLFNGNWLVNGTHINAVGAYTTAMRELDTTTVRRSRVFVDHHPAAQAEAGDIMIPVANGEIGYDHVAGELGDVLLGRVPGRTDDNEITLFKSVGLAVQDAVTVARVYQLALAQGVGQDIAL</sequence>
<dbReference type="GO" id="GO:0016491">
    <property type="term" value="F:oxidoreductase activity"/>
    <property type="evidence" value="ECO:0007669"/>
    <property type="project" value="UniProtKB-ARBA"/>
</dbReference>
<dbReference type="Gene3D" id="3.40.50.720">
    <property type="entry name" value="NAD(P)-binding Rossmann-like Domain"/>
    <property type="match status" value="1"/>
</dbReference>
<dbReference type="FunFam" id="3.40.50.720:FF:000311">
    <property type="entry name" value="Ornithine cyclodeaminase"/>
    <property type="match status" value="1"/>
</dbReference>
<dbReference type="GO" id="GO:0005737">
    <property type="term" value="C:cytoplasm"/>
    <property type="evidence" value="ECO:0007669"/>
    <property type="project" value="TreeGrafter"/>
</dbReference>
<evidence type="ECO:0000256" key="1">
    <source>
        <dbReference type="ARBA" id="ARBA00008903"/>
    </source>
</evidence>
<dbReference type="PANTHER" id="PTHR13812:SF19">
    <property type="entry name" value="KETIMINE REDUCTASE MU-CRYSTALLIN"/>
    <property type="match status" value="1"/>
</dbReference>
<dbReference type="Proteomes" id="UP000317371">
    <property type="component" value="Unassembled WGS sequence"/>
</dbReference>
<name>A0A540VMG3_9CHLR</name>
<comment type="caution">
    <text evidence="2">The sequence shown here is derived from an EMBL/GenBank/DDBJ whole genome shotgun (WGS) entry which is preliminary data.</text>
</comment>
<dbReference type="Gene3D" id="3.30.1780.10">
    <property type="entry name" value="ornithine cyclodeaminase, domain 1"/>
    <property type="match status" value="1"/>
</dbReference>
<accession>A0A540VMG3</accession>
<dbReference type="PIRSF" id="PIRSF001439">
    <property type="entry name" value="CryM"/>
    <property type="match status" value="1"/>
</dbReference>
<dbReference type="OrthoDB" id="9792005at2"/>
<dbReference type="InParanoid" id="A0A540VMG3"/>
<dbReference type="PANTHER" id="PTHR13812">
    <property type="entry name" value="KETIMINE REDUCTASE MU-CRYSTALLIN"/>
    <property type="match status" value="1"/>
</dbReference>
<reference evidence="2 3" key="1">
    <citation type="submission" date="2019-06" db="EMBL/GenBank/DDBJ databases">
        <title>Genome sequence of Litorilinea aerophila BAA-2444.</title>
        <authorList>
            <person name="Maclea K.S."/>
            <person name="Maurais E.G."/>
            <person name="Iannazzi L.C."/>
        </authorList>
    </citation>
    <scope>NUCLEOTIDE SEQUENCE [LARGE SCALE GENOMIC DNA]</scope>
    <source>
        <strain evidence="2 3">ATCC BAA-2444</strain>
    </source>
</reference>
<protein>
    <submittedName>
        <fullName evidence="2">Ornithine cyclodeaminase family protein</fullName>
    </submittedName>
</protein>
<dbReference type="InterPro" id="IPR036291">
    <property type="entry name" value="NAD(P)-bd_dom_sf"/>
</dbReference>
<evidence type="ECO:0000313" key="2">
    <source>
        <dbReference type="EMBL" id="TQE97928.1"/>
    </source>
</evidence>
<gene>
    <name evidence="2" type="ORF">FKZ61_00695</name>
</gene>
<dbReference type="InterPro" id="IPR003462">
    <property type="entry name" value="ODC_Mu_crystall"/>
</dbReference>
<comment type="similarity">
    <text evidence="1">Belongs to the ornithine cyclodeaminase/mu-crystallin family.</text>
</comment>
<evidence type="ECO:0000313" key="3">
    <source>
        <dbReference type="Proteomes" id="UP000317371"/>
    </source>
</evidence>
<organism evidence="2 3">
    <name type="scientific">Litorilinea aerophila</name>
    <dbReference type="NCBI Taxonomy" id="1204385"/>
    <lineage>
        <taxon>Bacteria</taxon>
        <taxon>Bacillati</taxon>
        <taxon>Chloroflexota</taxon>
        <taxon>Caldilineae</taxon>
        <taxon>Caldilineales</taxon>
        <taxon>Caldilineaceae</taxon>
        <taxon>Litorilinea</taxon>
    </lineage>
</organism>
<dbReference type="InterPro" id="IPR023401">
    <property type="entry name" value="ODC_N"/>
</dbReference>
<dbReference type="GO" id="GO:0019752">
    <property type="term" value="P:carboxylic acid metabolic process"/>
    <property type="evidence" value="ECO:0007669"/>
    <property type="project" value="UniProtKB-ARBA"/>
</dbReference>